<dbReference type="GO" id="GO:0004602">
    <property type="term" value="F:glutathione peroxidase activity"/>
    <property type="evidence" value="ECO:0007669"/>
    <property type="project" value="TreeGrafter"/>
</dbReference>
<dbReference type="GO" id="GO:1901170">
    <property type="term" value="P:naphthalene catabolic process"/>
    <property type="evidence" value="ECO:0007669"/>
    <property type="project" value="InterPro"/>
</dbReference>
<dbReference type="Pfam" id="PF01323">
    <property type="entry name" value="DSBA"/>
    <property type="match status" value="1"/>
</dbReference>
<keyword evidence="1 4" id="KW-0413">Isomerase</keyword>
<evidence type="ECO:0000313" key="5">
    <source>
        <dbReference type="Proteomes" id="UP000555728"/>
    </source>
</evidence>
<dbReference type="InterPro" id="IPR051924">
    <property type="entry name" value="GST_Kappa/NadH"/>
</dbReference>
<dbReference type="Gene3D" id="3.40.30.10">
    <property type="entry name" value="Glutaredoxin"/>
    <property type="match status" value="1"/>
</dbReference>
<keyword evidence="5" id="KW-1185">Reference proteome</keyword>
<dbReference type="GO" id="GO:0006749">
    <property type="term" value="P:glutathione metabolic process"/>
    <property type="evidence" value="ECO:0007669"/>
    <property type="project" value="TreeGrafter"/>
</dbReference>
<dbReference type="Proteomes" id="UP000555728">
    <property type="component" value="Unassembled WGS sequence"/>
</dbReference>
<dbReference type="InterPro" id="IPR001853">
    <property type="entry name" value="DSBA-like_thioredoxin_dom"/>
</dbReference>
<dbReference type="EC" id="5.99.1.4" evidence="1"/>
<dbReference type="PANTHER" id="PTHR42943:SF2">
    <property type="entry name" value="GLUTATHIONE S-TRANSFERASE KAPPA 1"/>
    <property type="match status" value="1"/>
</dbReference>
<dbReference type="SUPFAM" id="SSF52833">
    <property type="entry name" value="Thioredoxin-like"/>
    <property type="match status" value="1"/>
</dbReference>
<protein>
    <recommendedName>
        <fullName evidence="1">2-hydroxychromene-2-carboxylate isomerase</fullName>
        <ecNumber evidence="1">5.99.1.4</ecNumber>
    </recommendedName>
</protein>
<accession>A0A7W6WKY6</accession>
<dbReference type="RefSeq" id="WP_184435516.1">
    <property type="nucleotide sequence ID" value="NZ_JACIGI010000018.1"/>
</dbReference>
<feature type="domain" description="DSBA-like thioredoxin" evidence="3">
    <location>
        <begin position="8"/>
        <end position="194"/>
    </location>
</feature>
<dbReference type="GO" id="GO:0004364">
    <property type="term" value="F:glutathione transferase activity"/>
    <property type="evidence" value="ECO:0007669"/>
    <property type="project" value="TreeGrafter"/>
</dbReference>
<dbReference type="EMBL" id="JACIGI010000018">
    <property type="protein sequence ID" value="MBB4286560.1"/>
    <property type="molecule type" value="Genomic_DNA"/>
</dbReference>
<organism evidence="4 5">
    <name type="scientific">Roseospira goensis</name>
    <dbReference type="NCBI Taxonomy" id="391922"/>
    <lineage>
        <taxon>Bacteria</taxon>
        <taxon>Pseudomonadati</taxon>
        <taxon>Pseudomonadota</taxon>
        <taxon>Alphaproteobacteria</taxon>
        <taxon>Rhodospirillales</taxon>
        <taxon>Rhodospirillaceae</taxon>
        <taxon>Roseospira</taxon>
    </lineage>
</organism>
<comment type="caution">
    <text evidence="4">The sequence shown here is derived from an EMBL/GenBank/DDBJ whole genome shotgun (WGS) entry which is preliminary data.</text>
</comment>
<dbReference type="InterPro" id="IPR044087">
    <property type="entry name" value="NahD-like"/>
</dbReference>
<dbReference type="InterPro" id="IPR014440">
    <property type="entry name" value="HCCAis_GSTk"/>
</dbReference>
<dbReference type="CDD" id="cd03022">
    <property type="entry name" value="DsbA_HCCA_Iso"/>
    <property type="match status" value="1"/>
</dbReference>
<evidence type="ECO:0000256" key="1">
    <source>
        <dbReference type="PIRNR" id="PIRNR006386"/>
    </source>
</evidence>
<proteinExistence type="inferred from homology"/>
<comment type="catalytic activity">
    <reaction evidence="1">
        <text>2-hydroxychromene-2-carboxylate = (3E)-4-(2-hydroxyphenyl)-2-oxobut-3-enoate</text>
        <dbReference type="Rhea" id="RHEA:27401"/>
        <dbReference type="ChEBI" id="CHEBI:59350"/>
        <dbReference type="ChEBI" id="CHEBI:59353"/>
        <dbReference type="EC" id="5.99.1.4"/>
    </reaction>
</comment>
<evidence type="ECO:0000256" key="2">
    <source>
        <dbReference type="PIRSR" id="PIRSR006386-1"/>
    </source>
</evidence>
<sequence length="207" mass="21680">MTAPGPALTAFYELASTYSYLAVMRLQDAAARAGVTIAWRPFLLGPIFKAQGWDTSPFNLYPAKGRYMWRDMARRCAAAGLPLVPPSPFPANGLLAARAITALADDGDRPRATRALFRTAFGTGRDIADPAVVRDALDGAGLEGAALVARAADPAVKAALRAATDAAVDAGVFGAPSFVTADGELFWGDDRLEDALAWATEGALPAR</sequence>
<dbReference type="PANTHER" id="PTHR42943">
    <property type="entry name" value="GLUTATHIONE S-TRANSFERASE KAPPA"/>
    <property type="match status" value="1"/>
</dbReference>
<evidence type="ECO:0000313" key="4">
    <source>
        <dbReference type="EMBL" id="MBB4286560.1"/>
    </source>
</evidence>
<evidence type="ECO:0000259" key="3">
    <source>
        <dbReference type="Pfam" id="PF01323"/>
    </source>
</evidence>
<dbReference type="InterPro" id="IPR036249">
    <property type="entry name" value="Thioredoxin-like_sf"/>
</dbReference>
<comment type="similarity">
    <text evidence="1">Belongs to the GST superfamily. NadH family.</text>
</comment>
<reference evidence="4 5" key="1">
    <citation type="submission" date="2020-08" db="EMBL/GenBank/DDBJ databases">
        <title>Genome sequencing of Purple Non-Sulfur Bacteria from various extreme environments.</title>
        <authorList>
            <person name="Mayer M."/>
        </authorList>
    </citation>
    <scope>NUCLEOTIDE SEQUENCE [LARGE SCALE GENOMIC DNA]</scope>
    <source>
        <strain evidence="4 5">JA135</strain>
    </source>
</reference>
<name>A0A7W6WKY6_9PROT</name>
<dbReference type="AlphaFoldDB" id="A0A7W6WKY6"/>
<dbReference type="PIRSF" id="PIRSF006386">
    <property type="entry name" value="HCCAis_GSTk"/>
    <property type="match status" value="1"/>
</dbReference>
<feature type="active site" description="Nucleophile" evidence="2">
    <location>
        <position position="16"/>
    </location>
</feature>
<dbReference type="GO" id="GO:0018845">
    <property type="term" value="F:2-hydroxychromene-2-carboxylate isomerase activity"/>
    <property type="evidence" value="ECO:0007669"/>
    <property type="project" value="UniProtKB-UniRule"/>
</dbReference>
<gene>
    <name evidence="4" type="ORF">GGD88_002294</name>
</gene>